<keyword evidence="1" id="KW-0175">Coiled coil</keyword>
<feature type="compositionally biased region" description="Basic and acidic residues" evidence="2">
    <location>
        <begin position="734"/>
        <end position="746"/>
    </location>
</feature>
<dbReference type="VEuPathDB" id="PlasmoDB:PKNOH_S100047200"/>
<feature type="compositionally biased region" description="Basic and acidic residues" evidence="2">
    <location>
        <begin position="519"/>
        <end position="528"/>
    </location>
</feature>
<feature type="compositionally biased region" description="Basic and acidic residues" evidence="2">
    <location>
        <begin position="432"/>
        <end position="485"/>
    </location>
</feature>
<proteinExistence type="predicted"/>
<feature type="region of interest" description="Disordered" evidence="2">
    <location>
        <begin position="404"/>
        <end position="676"/>
    </location>
</feature>
<feature type="compositionally biased region" description="Acidic residues" evidence="2">
    <location>
        <begin position="404"/>
        <end position="415"/>
    </location>
</feature>
<feature type="coiled-coil region" evidence="1">
    <location>
        <begin position="1508"/>
        <end position="1578"/>
    </location>
</feature>
<dbReference type="VEuPathDB" id="PlasmoDB:PKNH_0819100"/>
<accession>A0A1Y3DSX8</accession>
<feature type="compositionally biased region" description="Basic and acidic residues" evidence="2">
    <location>
        <begin position="755"/>
        <end position="769"/>
    </location>
</feature>
<sequence>MEKRIGCVYKIKESRRGKGFCNPVDGAKTKKGGLCYVKDKQENAPSVAGDATCMSRDEASVPGEAATIVGDVNCMTEDNFYAKARGINLFEAQQCSSNVDDPLGSHVKLGKGNEGGSYLNNVDVNDETYSVKKDSEVKIRSSSLLPETACQRQGGGGMTGAADRVHSLMGEADEIVHRDVSFSEKIPIVGITEQDRECSGGDPAYSVYAKCAMYTDGGLEDSDWVDFALAGDHSNSANNTATSTSPPNTAKNTVKCTGGSHFVATDQEEGVRRMHVPEQNDKQADSEDDDEIKNILNVLQNLKNYNFDDTGNLDNDALYEPFDDGAEDDETGKSIMDPVVQEKNAPFLESEYVFNDPTGEVPTNGEASACAGEGDAPNYSHEREYLDLQKIKEKYKRYNFSLSDVDEEREGEQVEESVIASKGYTNKEEDECYHSKEKEPSDNPREGEEGGEKVKDDTNDAARKMPHDDMHMCKAVDGEGIDQKRNSPNKVKKRKKKKKNGKKGKSYSEHGGDVGVGGDGKEDQDDRSVPSSGQRMSSGDRASSGERVGDEDGQDNPIFLATSPGEAHISENCETNVETTKMESTSNEKKNNQDRDEVDEFNSSTETDVPSGKEEVEREEQIRKKKLLKQNIRNLNNKGKENHKGEAQNGDTWTKPNLHNEAEKMKSVENPPYGDLTEEVRNIINSNDSEEEDQNHLEFDHYLNKLHNLKSLLRQEVIQSDEEVAAETAQGQGEEVRIGRGGRKDSSSSFELEEEAGHAESPKGRNGKEVEEDNAVGADDVNNLEDTDDEDNAENPQEWTNSSPPRERKRGSPDEVTIEGMVESHPVEVEMFAERNTRLKREVKSLQREMIRYKKMEKTFHKNKEKYKTKLTLIREYEMKIDHMIMDLKKLKDTCSCKDKKLARFEQVVKYMNEQFAMSKIQFENKMNEYVLFLKKKDSEIYMLKEIIKEKEKIVSFNESILKQYKNDIDDMLRQNIERVEHVKVKLKMQQDLITEKENKIKTLEQDVRNYTDALNKMDNKMKKVMYEREMEEEKWKEVENNYQKEKKKNADLNNQVEKLGRENNELHYKVENLLQNEKNIMNGKVELVQSQKELSMENEKMKKERDALLNDKTQLQDQCKLLSSENEKINDQMGKMQSEKNEQEKEITRLKEEVIKLREEFSKLEVKHSKLKEEKDKIDGKCLTQQGEKDTLQNALDETKRKMEDSVRENGKLQEMLDEMTSKNGQEEQRLREYIKDLEEKLEEQNSLYCKEKEVIQNLSKEKNKFIKECERLKCRNKKIISKLKENEMKNKTKMDEIEREKKESMQKEKNNFAEKVHSLEEAFQSTYNELQEEKNSLKEELHDVKMTNEELKKKAQNLLNVNEVLIKEMKTYNEEKDKFIKGLKNIKLAYLKMRNENEQLKKDAFAYIKKDVEENYIPLSAHNQLLHEQKSLVQEKDTLHAQLKEKETIIEKLHKDKTDLDENLTRLSKENQELSTNIRVKNKITEDVTANVEKLKTDLTNKDEEVKKKVLEVKKIERDYKKLLDDYKSEKKSLISKYENELDDYLRKCELAHAKYKKCEDEIKELRTKLKVKDEVIEYTHKEIENIKESFCNEYECKIKDIVQEKDKEVYAIQKRCKELHEDNNMNKNEIAKLNKLLEDANKKIKKRDMEMYILLEENKKQKEKAAKKMTKVNELLNNLQKEYTNSIL</sequence>
<dbReference type="OMA" id="YVHYVHY"/>
<feature type="compositionally biased region" description="Basic and acidic residues" evidence="2">
    <location>
        <begin position="586"/>
        <end position="595"/>
    </location>
</feature>
<dbReference type="eggNOG" id="ENOG502QQDI">
    <property type="taxonomic scope" value="Eukaryota"/>
</dbReference>
<feature type="coiled-coil region" evidence="1">
    <location>
        <begin position="987"/>
        <end position="1405"/>
    </location>
</feature>
<feature type="compositionally biased region" description="Polar residues" evidence="2">
    <location>
        <begin position="572"/>
        <end position="585"/>
    </location>
</feature>
<feature type="compositionally biased region" description="Polar residues" evidence="2">
    <location>
        <begin position="529"/>
        <end position="541"/>
    </location>
</feature>
<feature type="compositionally biased region" description="Basic residues" evidence="2">
    <location>
        <begin position="490"/>
        <end position="505"/>
    </location>
</feature>
<gene>
    <name evidence="3" type="ORF">PKNOH_S100047200</name>
</gene>
<feature type="compositionally biased region" description="Acidic residues" evidence="2">
    <location>
        <begin position="782"/>
        <end position="793"/>
    </location>
</feature>
<name>A0A1Y3DSX8_PLAKN</name>
<evidence type="ECO:0000256" key="1">
    <source>
        <dbReference type="SAM" id="Coils"/>
    </source>
</evidence>
<feature type="coiled-coil region" evidence="1">
    <location>
        <begin position="829"/>
        <end position="894"/>
    </location>
</feature>
<feature type="compositionally biased region" description="Polar residues" evidence="2">
    <location>
        <begin position="794"/>
        <end position="804"/>
    </location>
</feature>
<comment type="caution">
    <text evidence="3">The sequence shown here is derived from an EMBL/GenBank/DDBJ whole genome shotgun (WGS) entry which is preliminary data.</text>
</comment>
<evidence type="ECO:0000313" key="3">
    <source>
        <dbReference type="EMBL" id="OTN65907.1"/>
    </source>
</evidence>
<feature type="region of interest" description="Disordered" evidence="2">
    <location>
        <begin position="722"/>
        <end position="814"/>
    </location>
</feature>
<dbReference type="Proteomes" id="UP000195012">
    <property type="component" value="Unassembled WGS sequence"/>
</dbReference>
<feature type="coiled-coil region" evidence="1">
    <location>
        <begin position="1438"/>
        <end position="1479"/>
    </location>
</feature>
<reference evidence="3 4" key="1">
    <citation type="submission" date="2017-05" db="EMBL/GenBank/DDBJ databases">
        <title>PacBio assembly of a Plasmodium knowlesi genome sequence with Hi-C correction and manual annotation of the SICAvar gene family.</title>
        <authorList>
            <person name="Lapp S.A."/>
            <person name="Geraldo J.A."/>
            <person name="Chien J.-T."/>
            <person name="Ay F."/>
            <person name="Pakala S.B."/>
            <person name="Batugedara G."/>
            <person name="Humphrey J.C."/>
            <person name="Debarry J.D."/>
            <person name="Le Roch K.G."/>
            <person name="Galinski M.R."/>
            <person name="Kissinger J.C."/>
        </authorList>
    </citation>
    <scope>NUCLEOTIDE SEQUENCE [LARGE SCALE GENOMIC DNA]</scope>
    <source>
        <strain evidence="4">Malayan Strain Pk1 (A+)</strain>
    </source>
</reference>
<dbReference type="OrthoDB" id="378346at2759"/>
<feature type="coiled-coil region" evidence="1">
    <location>
        <begin position="1619"/>
        <end position="1685"/>
    </location>
</feature>
<feature type="compositionally biased region" description="Basic and acidic residues" evidence="2">
    <location>
        <begin position="611"/>
        <end position="622"/>
    </location>
</feature>
<dbReference type="EMBL" id="NETL01000024">
    <property type="protein sequence ID" value="OTN65907.1"/>
    <property type="molecule type" value="Genomic_DNA"/>
</dbReference>
<dbReference type="VEuPathDB" id="PlasmoDB:PKA1H_080024100"/>
<protein>
    <submittedName>
        <fullName evidence="3">Uncharacterized protein</fullName>
    </submittedName>
</protein>
<feature type="compositionally biased region" description="Basic and acidic residues" evidence="2">
    <location>
        <begin position="658"/>
        <end position="667"/>
    </location>
</feature>
<evidence type="ECO:0000256" key="2">
    <source>
        <dbReference type="SAM" id="MobiDB-lite"/>
    </source>
</evidence>
<organism evidence="3 4">
    <name type="scientific">Plasmodium knowlesi</name>
    <dbReference type="NCBI Taxonomy" id="5850"/>
    <lineage>
        <taxon>Eukaryota</taxon>
        <taxon>Sar</taxon>
        <taxon>Alveolata</taxon>
        <taxon>Apicomplexa</taxon>
        <taxon>Aconoidasida</taxon>
        <taxon>Haemosporida</taxon>
        <taxon>Plasmodiidae</taxon>
        <taxon>Plasmodium</taxon>
        <taxon>Plasmodium (Plasmodium)</taxon>
    </lineage>
</organism>
<evidence type="ECO:0000313" key="4">
    <source>
        <dbReference type="Proteomes" id="UP000195012"/>
    </source>
</evidence>